<feature type="binding site" description="axial binding residue" evidence="9">
    <location>
        <position position="65"/>
    </location>
    <ligand>
        <name>heme c</name>
        <dbReference type="ChEBI" id="CHEBI:61717"/>
        <label>1</label>
    </ligand>
    <ligandPart>
        <name>Fe</name>
        <dbReference type="ChEBI" id="CHEBI:18248"/>
    </ligandPart>
</feature>
<accession>A0A091ATD7</accession>
<dbReference type="InterPro" id="IPR024167">
    <property type="entry name" value="Cytochrome_c4-like"/>
</dbReference>
<feature type="binding site" description="covalent" evidence="8">
    <location>
        <position position="64"/>
    </location>
    <ligand>
        <name>heme c</name>
        <dbReference type="ChEBI" id="CHEBI:61717"/>
        <label>1</label>
    </ligand>
</feature>
<reference evidence="12 13" key="1">
    <citation type="submission" date="2013-09" db="EMBL/GenBank/DDBJ databases">
        <title>Genome sequencing of Arenimonas oryziterrae.</title>
        <authorList>
            <person name="Chen F."/>
            <person name="Wang G."/>
        </authorList>
    </citation>
    <scope>NUCLEOTIDE SEQUENCE [LARGE SCALE GENOMIC DNA]</scope>
    <source>
        <strain evidence="12 13">YC6267</strain>
    </source>
</reference>
<feature type="binding site" description="axial binding residue" evidence="9">
    <location>
        <position position="218"/>
    </location>
    <ligand>
        <name>heme c</name>
        <dbReference type="ChEBI" id="CHEBI:61717"/>
        <label>2</label>
    </ligand>
    <ligandPart>
        <name>Fe</name>
        <dbReference type="ChEBI" id="CHEBI:18248"/>
    </ligandPart>
</feature>
<comment type="subcellular location">
    <subcellularLocation>
        <location evidence="1">Periplasm</location>
    </subcellularLocation>
</comment>
<proteinExistence type="predicted"/>
<dbReference type="InterPro" id="IPR009056">
    <property type="entry name" value="Cyt_c-like_dom"/>
</dbReference>
<feature type="signal peptide" evidence="10">
    <location>
        <begin position="1"/>
        <end position="20"/>
    </location>
</feature>
<dbReference type="InterPro" id="IPR036909">
    <property type="entry name" value="Cyt_c-like_dom_sf"/>
</dbReference>
<keyword evidence="6" id="KW-0249">Electron transport</keyword>
<keyword evidence="4 9" id="KW-0479">Metal-binding</keyword>
<gene>
    <name evidence="12" type="ORF">N789_14440</name>
</gene>
<dbReference type="PIRSF" id="PIRSF000005">
    <property type="entry name" value="Cytochrome_c4"/>
    <property type="match status" value="1"/>
</dbReference>
<feature type="domain" description="Cytochrome c" evidence="11">
    <location>
        <begin position="147"/>
        <end position="241"/>
    </location>
</feature>
<evidence type="ECO:0000313" key="12">
    <source>
        <dbReference type="EMBL" id="KFN42279.1"/>
    </source>
</evidence>
<dbReference type="eggNOG" id="COG2863">
    <property type="taxonomic scope" value="Bacteria"/>
</dbReference>
<dbReference type="GO" id="GO:0009055">
    <property type="term" value="F:electron transfer activity"/>
    <property type="evidence" value="ECO:0007669"/>
    <property type="project" value="InterPro"/>
</dbReference>
<dbReference type="EMBL" id="AVCI01000013">
    <property type="protein sequence ID" value="KFN42279.1"/>
    <property type="molecule type" value="Genomic_DNA"/>
</dbReference>
<protein>
    <recommendedName>
        <fullName evidence="11">Cytochrome c domain-containing protein</fullName>
    </recommendedName>
</protein>
<dbReference type="GO" id="GO:0042597">
    <property type="term" value="C:periplasmic space"/>
    <property type="evidence" value="ECO:0007669"/>
    <property type="project" value="UniProtKB-SubCell"/>
</dbReference>
<evidence type="ECO:0000256" key="7">
    <source>
        <dbReference type="ARBA" id="ARBA00023004"/>
    </source>
</evidence>
<sequence>MKFLRILGVASAVLVTTAVAQQAATVTPAPEPAAAPVVALADAKPATFGDAKAGQAKAGACAACHGLDGNSADSQYPKLAGQHERYIWRQLKLFKSGERNNAIMMGMGAPLSEQDMRDIGAFFATQKVVPGVADDTKIATGPNQGRKFYEVGERIFRAGKPAAGVPACLACHGPSGRGNPGPSYPSLGGQHAAYTVAKLQGFRGGETWGKDANANVIMPAIARNLSDEEIQSLATYIQGLHNSADDAAVAAK</sequence>
<evidence type="ECO:0000256" key="2">
    <source>
        <dbReference type="ARBA" id="ARBA00022448"/>
    </source>
</evidence>
<feature type="binding site" description="covalent" evidence="8">
    <location>
        <position position="61"/>
    </location>
    <ligand>
        <name>heme c</name>
        <dbReference type="ChEBI" id="CHEBI:61717"/>
        <label>1</label>
    </ligand>
</feature>
<comment type="PTM">
    <text evidence="8">Binds 2 heme c groups covalently per subunit.</text>
</comment>
<dbReference type="InterPro" id="IPR008168">
    <property type="entry name" value="Cyt_C_IC"/>
</dbReference>
<dbReference type="AlphaFoldDB" id="A0A091ATD7"/>
<organism evidence="12 13">
    <name type="scientific">Arenimonas oryziterrae DSM 21050 = YC6267</name>
    <dbReference type="NCBI Taxonomy" id="1121015"/>
    <lineage>
        <taxon>Bacteria</taxon>
        <taxon>Pseudomonadati</taxon>
        <taxon>Pseudomonadota</taxon>
        <taxon>Gammaproteobacteria</taxon>
        <taxon>Lysobacterales</taxon>
        <taxon>Lysobacteraceae</taxon>
        <taxon>Arenimonas</taxon>
    </lineage>
</organism>
<dbReference type="Pfam" id="PF00034">
    <property type="entry name" value="Cytochrom_C"/>
    <property type="match status" value="2"/>
</dbReference>
<feature type="domain" description="Cytochrome c" evidence="11">
    <location>
        <begin position="49"/>
        <end position="127"/>
    </location>
</feature>
<evidence type="ECO:0000313" key="13">
    <source>
        <dbReference type="Proteomes" id="UP000029385"/>
    </source>
</evidence>
<evidence type="ECO:0000256" key="8">
    <source>
        <dbReference type="PIRSR" id="PIRSR000005-1"/>
    </source>
</evidence>
<evidence type="ECO:0000256" key="3">
    <source>
        <dbReference type="ARBA" id="ARBA00022617"/>
    </source>
</evidence>
<dbReference type="Proteomes" id="UP000029385">
    <property type="component" value="Unassembled WGS sequence"/>
</dbReference>
<evidence type="ECO:0000256" key="10">
    <source>
        <dbReference type="SAM" id="SignalP"/>
    </source>
</evidence>
<dbReference type="PATRIC" id="fig|1121015.4.peg.2352"/>
<evidence type="ECO:0000256" key="4">
    <source>
        <dbReference type="ARBA" id="ARBA00022723"/>
    </source>
</evidence>
<keyword evidence="3 8" id="KW-0349">Heme</keyword>
<keyword evidence="10" id="KW-0732">Signal</keyword>
<evidence type="ECO:0000259" key="11">
    <source>
        <dbReference type="PROSITE" id="PS51007"/>
    </source>
</evidence>
<evidence type="ECO:0000256" key="6">
    <source>
        <dbReference type="ARBA" id="ARBA00022982"/>
    </source>
</evidence>
<feature type="binding site" description="axial binding residue" evidence="9">
    <location>
        <position position="104"/>
    </location>
    <ligand>
        <name>heme c</name>
        <dbReference type="ChEBI" id="CHEBI:61717"/>
        <label>1</label>
    </ligand>
    <ligandPart>
        <name>Fe</name>
        <dbReference type="ChEBI" id="CHEBI:18248"/>
    </ligandPart>
</feature>
<dbReference type="PROSITE" id="PS51007">
    <property type="entry name" value="CYTC"/>
    <property type="match status" value="2"/>
</dbReference>
<comment type="caution">
    <text evidence="12">The sequence shown here is derived from an EMBL/GenBank/DDBJ whole genome shotgun (WGS) entry which is preliminary data.</text>
</comment>
<evidence type="ECO:0000256" key="5">
    <source>
        <dbReference type="ARBA" id="ARBA00022764"/>
    </source>
</evidence>
<evidence type="ECO:0000256" key="1">
    <source>
        <dbReference type="ARBA" id="ARBA00004418"/>
    </source>
</evidence>
<dbReference type="RefSeq" id="WP_022969332.1">
    <property type="nucleotide sequence ID" value="NZ_ATVD01000003.1"/>
</dbReference>
<feature type="chain" id="PRO_5001868690" description="Cytochrome c domain-containing protein" evidence="10">
    <location>
        <begin position="21"/>
        <end position="252"/>
    </location>
</feature>
<dbReference type="PANTHER" id="PTHR33751:SF9">
    <property type="entry name" value="CYTOCHROME C4"/>
    <property type="match status" value="1"/>
</dbReference>
<dbReference type="GO" id="GO:0020037">
    <property type="term" value="F:heme binding"/>
    <property type="evidence" value="ECO:0007669"/>
    <property type="project" value="InterPro"/>
</dbReference>
<keyword evidence="7 9" id="KW-0408">Iron</keyword>
<dbReference type="PRINTS" id="PR00605">
    <property type="entry name" value="CYTCHROMECIC"/>
</dbReference>
<dbReference type="InterPro" id="IPR050597">
    <property type="entry name" value="Cytochrome_c_Oxidase_Subunit"/>
</dbReference>
<feature type="binding site" description="covalent" evidence="8">
    <location>
        <position position="171"/>
    </location>
    <ligand>
        <name>heme c</name>
        <dbReference type="ChEBI" id="CHEBI:61717"/>
        <label>2</label>
    </ligand>
</feature>
<keyword evidence="5" id="KW-0574">Periplasm</keyword>
<dbReference type="Gene3D" id="1.10.760.10">
    <property type="entry name" value="Cytochrome c-like domain"/>
    <property type="match status" value="2"/>
</dbReference>
<dbReference type="GO" id="GO:0005506">
    <property type="term" value="F:iron ion binding"/>
    <property type="evidence" value="ECO:0007669"/>
    <property type="project" value="InterPro"/>
</dbReference>
<keyword evidence="2" id="KW-0813">Transport</keyword>
<feature type="binding site" description="covalent" evidence="8">
    <location>
        <position position="168"/>
    </location>
    <ligand>
        <name>heme c</name>
        <dbReference type="ChEBI" id="CHEBI:61717"/>
        <label>2</label>
    </ligand>
</feature>
<keyword evidence="13" id="KW-1185">Reference proteome</keyword>
<evidence type="ECO:0000256" key="9">
    <source>
        <dbReference type="PIRSR" id="PIRSR000005-2"/>
    </source>
</evidence>
<name>A0A091ATD7_9GAMM</name>
<dbReference type="STRING" id="1121015.GCA_000420545_01710"/>
<dbReference type="OrthoDB" id="9773456at2"/>
<dbReference type="PANTHER" id="PTHR33751">
    <property type="entry name" value="CBB3-TYPE CYTOCHROME C OXIDASE SUBUNIT FIXP"/>
    <property type="match status" value="1"/>
</dbReference>
<dbReference type="SUPFAM" id="SSF46626">
    <property type="entry name" value="Cytochrome c"/>
    <property type="match status" value="2"/>
</dbReference>
<feature type="binding site" description="axial binding residue" evidence="9">
    <location>
        <position position="172"/>
    </location>
    <ligand>
        <name>heme c</name>
        <dbReference type="ChEBI" id="CHEBI:61717"/>
        <label>2</label>
    </ligand>
    <ligandPart>
        <name>Fe</name>
        <dbReference type="ChEBI" id="CHEBI:18248"/>
    </ligandPart>
</feature>